<gene>
    <name evidence="3" type="ORF">B0A73_14570</name>
    <name evidence="2" type="ORF">IW18_06460</name>
</gene>
<evidence type="ECO:0000256" key="1">
    <source>
        <dbReference type="SAM" id="SignalP"/>
    </source>
</evidence>
<dbReference type="SUPFAM" id="SSF82185">
    <property type="entry name" value="Histone H3 K4-specific methyltransferase SET7/9 N-terminal domain"/>
    <property type="match status" value="1"/>
</dbReference>
<dbReference type="AlphaFoldDB" id="A0A0D0F785"/>
<dbReference type="OrthoDB" id="1467310at2"/>
<organism evidence="2 4">
    <name type="scientific">Flavobacterium hibernum</name>
    <dbReference type="NCBI Taxonomy" id="37752"/>
    <lineage>
        <taxon>Bacteria</taxon>
        <taxon>Pseudomonadati</taxon>
        <taxon>Bacteroidota</taxon>
        <taxon>Flavobacteriia</taxon>
        <taxon>Flavobacteriales</taxon>
        <taxon>Flavobacteriaceae</taxon>
        <taxon>Flavobacterium</taxon>
    </lineage>
</organism>
<comment type="caution">
    <text evidence="2">The sequence shown here is derived from an EMBL/GenBank/DDBJ whole genome shotgun (WGS) entry which is preliminary data.</text>
</comment>
<protein>
    <submittedName>
        <fullName evidence="2">Membrane-binding protein</fullName>
    </submittedName>
</protein>
<proteinExistence type="predicted"/>
<dbReference type="STRING" id="37752.IW18_06460"/>
<reference evidence="2 4" key="1">
    <citation type="submission" date="2015-01" db="EMBL/GenBank/DDBJ databases">
        <title>Genome of Flavobacterium hibernum DSM 12611.</title>
        <authorList>
            <person name="Stropko S.J."/>
            <person name="Pipes S.E."/>
            <person name="Newman J.D."/>
        </authorList>
    </citation>
    <scope>NUCLEOTIDE SEQUENCE [LARGE SCALE GENOMIC DNA]</scope>
    <source>
        <strain evidence="2 4">DSM 12611</strain>
    </source>
</reference>
<dbReference type="EMBL" id="JPRK01000005">
    <property type="protein sequence ID" value="KIO53972.1"/>
    <property type="molecule type" value="Genomic_DNA"/>
</dbReference>
<reference evidence="3 5" key="2">
    <citation type="submission" date="2016-11" db="EMBL/GenBank/DDBJ databases">
        <title>Whole genomes of Flavobacteriaceae.</title>
        <authorList>
            <person name="Stine C."/>
            <person name="Li C."/>
            <person name="Tadesse D."/>
        </authorList>
    </citation>
    <scope>NUCLEOTIDE SEQUENCE [LARGE SCALE GENOMIC DNA]</scope>
    <source>
        <strain evidence="3 5">ATCC 51468</strain>
    </source>
</reference>
<evidence type="ECO:0000313" key="5">
    <source>
        <dbReference type="Proteomes" id="UP000198302"/>
    </source>
</evidence>
<keyword evidence="1" id="KW-0732">Signal</keyword>
<dbReference type="Proteomes" id="UP000198302">
    <property type="component" value="Unassembled WGS sequence"/>
</dbReference>
<evidence type="ECO:0000313" key="3">
    <source>
        <dbReference type="EMBL" id="OXA86081.1"/>
    </source>
</evidence>
<accession>A0A0D0F785</accession>
<dbReference type="RefSeq" id="WP_041516755.1">
    <property type="nucleotide sequence ID" value="NZ_JPRK01000005.1"/>
</dbReference>
<dbReference type="Proteomes" id="UP000032061">
    <property type="component" value="Unassembled WGS sequence"/>
</dbReference>
<feature type="signal peptide" evidence="1">
    <location>
        <begin position="1"/>
        <end position="18"/>
    </location>
</feature>
<name>A0A0D0F785_9FLAO</name>
<keyword evidence="5" id="KW-1185">Reference proteome</keyword>
<evidence type="ECO:0000313" key="4">
    <source>
        <dbReference type="Proteomes" id="UP000032061"/>
    </source>
</evidence>
<feature type="chain" id="PRO_5002226742" evidence="1">
    <location>
        <begin position="19"/>
        <end position="115"/>
    </location>
</feature>
<dbReference type="EMBL" id="MUGX01000018">
    <property type="protein sequence ID" value="OXA86081.1"/>
    <property type="molecule type" value="Genomic_DNA"/>
</dbReference>
<sequence length="115" mass="12866">MKKCVILVAMMFSGILVAQEINPELEAVGNKVKATYYYENGNVQQEGFFKDGKLDGVWVSYDVKGNKVAVGEYTNGLKTGKWVFFNDKNLCEVAYENSKISSVKNLQKNAIANRN</sequence>
<dbReference type="Gene3D" id="2.20.110.10">
    <property type="entry name" value="Histone H3 K4-specific methyltransferase SET7/9 N-terminal domain"/>
    <property type="match status" value="1"/>
</dbReference>
<evidence type="ECO:0000313" key="2">
    <source>
        <dbReference type="EMBL" id="KIO53972.1"/>
    </source>
</evidence>